<evidence type="ECO:0000313" key="1">
    <source>
        <dbReference type="EMBL" id="MBA4692170.1"/>
    </source>
</evidence>
<dbReference type="AlphaFoldDB" id="A0A838XY82"/>
<gene>
    <name evidence="1" type="ORF">H2072_00305</name>
</gene>
<sequence length="659" mass="73929">MKIKAIYFILCFFLVAACSDSSNSKNVIKPEAVQPAVEKLNIVRPLPNPNKNAYFGDLHVHTGNSFDAYTFGTINTPKDAYKYARGNAIVHPSGYLIQLSRPLDFYAVTDHGIFMGLMKVAADTTSEFSKYEFTKPLHNLNESVDSGIISLIKRGNIFRPFYKKVTEGLENGSIDGSLIEKIERSVWQQTIEAADNAYIPGTFTTFAAYEYTPGLDLYNKYLHRNVIFKDTRNLPQKIFTRADSPNPEKLWDWMNLIRSDGVESLAIPHNTNISGGVAFSLDNYNGGPIDEAYSKNRSLNEPLVEITQVKGTSETHPLLSKNDEWAAFEVKTGVDQEKNISNLRGSYVRDAYLKGLFLEESGLTNPYKFGLIGSSDSHVGGPSDSEEVFFSKVGLLDGTAELRGSIPFNRFYGTFLKFLRPNTIAEVDGKNYLAASERLIHFSASGLAGVWAEENTREAIYDAFRRKETFATSGPRIKVRFFAGYDLENSSLNDLSLIQDAYANNIPMGGTLNNKENKNPTFLVWALADNVGAPLQRAQIIKGWLEDGKHKEKVFDVACSDGLIVDQETHRCPENKAWVDLSDCSISADSGDKEMKVLWQDPEFKVNQDAFYYARIIENPVCRWSTWDSIRAGEKPRSDIPVTIQERAWSSPIWLKKNN</sequence>
<dbReference type="PROSITE" id="PS51257">
    <property type="entry name" value="PROKAR_LIPOPROTEIN"/>
    <property type="match status" value="1"/>
</dbReference>
<comment type="caution">
    <text evidence="1">The sequence shown here is derived from an EMBL/GenBank/DDBJ whole genome shotgun (WGS) entry which is preliminary data.</text>
</comment>
<dbReference type="Pfam" id="PF12228">
    <property type="entry name" value="DUF3604"/>
    <property type="match status" value="1"/>
</dbReference>
<evidence type="ECO:0000313" key="2">
    <source>
        <dbReference type="Proteomes" id="UP000551848"/>
    </source>
</evidence>
<dbReference type="Gene3D" id="3.20.20.140">
    <property type="entry name" value="Metal-dependent hydrolases"/>
    <property type="match status" value="1"/>
</dbReference>
<dbReference type="Proteomes" id="UP000551848">
    <property type="component" value="Unassembled WGS sequence"/>
</dbReference>
<dbReference type="InterPro" id="IPR022028">
    <property type="entry name" value="DUF3604"/>
</dbReference>
<dbReference type="EMBL" id="JACETL010000001">
    <property type="protein sequence ID" value="MBA4692170.1"/>
    <property type="molecule type" value="Genomic_DNA"/>
</dbReference>
<accession>A0A838XY82</accession>
<proteinExistence type="predicted"/>
<organism evidence="1 2">
    <name type="scientific">SAR86 cluster bacterium</name>
    <dbReference type="NCBI Taxonomy" id="2030880"/>
    <lineage>
        <taxon>Bacteria</taxon>
        <taxon>Pseudomonadati</taxon>
        <taxon>Pseudomonadota</taxon>
        <taxon>Gammaproteobacteria</taxon>
        <taxon>SAR86 cluster</taxon>
    </lineage>
</organism>
<name>A0A838XY82_9GAMM</name>
<protein>
    <submittedName>
        <fullName evidence="1">DUF3604 domain-containing protein</fullName>
    </submittedName>
</protein>
<reference evidence="1 2" key="1">
    <citation type="submission" date="2020-06" db="EMBL/GenBank/DDBJ databases">
        <title>Dysbiosis in marine aquaculture revealed through microbiome analysis: reverse ecology for environmental sustainability.</title>
        <authorList>
            <person name="Haro-Moreno J.M."/>
            <person name="Coutinho F.H."/>
            <person name="Zaragoza-Solas A."/>
            <person name="Picazo A."/>
            <person name="Almagro-Moreno S."/>
            <person name="Lopez-Perez M."/>
        </authorList>
    </citation>
    <scope>NUCLEOTIDE SEQUENCE [LARGE SCALE GENOMIC DNA]</scope>
    <source>
        <strain evidence="1">MCMED-G41</strain>
    </source>
</reference>